<feature type="non-terminal residue" evidence="2">
    <location>
        <position position="136"/>
    </location>
</feature>
<evidence type="ECO:0000256" key="1">
    <source>
        <dbReference type="SAM" id="Phobius"/>
    </source>
</evidence>
<dbReference type="EMBL" id="LZPO01055190">
    <property type="protein sequence ID" value="OBS72117.1"/>
    <property type="molecule type" value="Genomic_DNA"/>
</dbReference>
<protein>
    <submittedName>
        <fullName evidence="2">Uncharacterized protein</fullName>
    </submittedName>
</protein>
<proteinExistence type="predicted"/>
<comment type="caution">
    <text evidence="2">The sequence shown here is derived from an EMBL/GenBank/DDBJ whole genome shotgun (WGS) entry which is preliminary data.</text>
</comment>
<gene>
    <name evidence="2" type="ORF">A6R68_13313</name>
</gene>
<reference evidence="2 3" key="1">
    <citation type="submission" date="2016-06" db="EMBL/GenBank/DDBJ databases">
        <title>The Draft Genome Sequence and Annotation of the Desert Woodrat Neotoma lepida.</title>
        <authorList>
            <person name="Campbell M."/>
            <person name="Oakeson K.F."/>
            <person name="Yandell M."/>
            <person name="Halpert J.R."/>
            <person name="Dearing D."/>
        </authorList>
    </citation>
    <scope>NUCLEOTIDE SEQUENCE [LARGE SCALE GENOMIC DNA]</scope>
    <source>
        <strain evidence="2">417</strain>
        <tissue evidence="2">Liver</tissue>
    </source>
</reference>
<keyword evidence="1" id="KW-0812">Transmembrane</keyword>
<name>A0A1A6H3D0_NEOLE</name>
<sequence>MGNSEAVRWMRRQMSQHNCWGPALPEMELPYPREWLGGTKTLEMEQRFSSCSEDQEPSQAHDEDAELIFVGVQHICHFRSCHKLGVLVLNIVPITNIFLVITRLLLILQDPTYMSPPQYPYKSWNNFHSLFHTRIS</sequence>
<evidence type="ECO:0000313" key="3">
    <source>
        <dbReference type="Proteomes" id="UP000092124"/>
    </source>
</evidence>
<keyword evidence="3" id="KW-1185">Reference proteome</keyword>
<dbReference type="AlphaFoldDB" id="A0A1A6H3D0"/>
<keyword evidence="1" id="KW-1133">Transmembrane helix</keyword>
<feature type="transmembrane region" description="Helical" evidence="1">
    <location>
        <begin position="84"/>
        <end position="108"/>
    </location>
</feature>
<accession>A0A1A6H3D0</accession>
<evidence type="ECO:0000313" key="2">
    <source>
        <dbReference type="EMBL" id="OBS72117.1"/>
    </source>
</evidence>
<keyword evidence="1" id="KW-0472">Membrane</keyword>
<organism evidence="2 3">
    <name type="scientific">Neotoma lepida</name>
    <name type="common">Desert woodrat</name>
    <dbReference type="NCBI Taxonomy" id="56216"/>
    <lineage>
        <taxon>Eukaryota</taxon>
        <taxon>Metazoa</taxon>
        <taxon>Chordata</taxon>
        <taxon>Craniata</taxon>
        <taxon>Vertebrata</taxon>
        <taxon>Euteleostomi</taxon>
        <taxon>Mammalia</taxon>
        <taxon>Eutheria</taxon>
        <taxon>Euarchontoglires</taxon>
        <taxon>Glires</taxon>
        <taxon>Rodentia</taxon>
        <taxon>Myomorpha</taxon>
        <taxon>Muroidea</taxon>
        <taxon>Cricetidae</taxon>
        <taxon>Neotominae</taxon>
        <taxon>Neotoma</taxon>
    </lineage>
</organism>
<dbReference type="Proteomes" id="UP000092124">
    <property type="component" value="Unassembled WGS sequence"/>
</dbReference>